<dbReference type="SUPFAM" id="SSF53474">
    <property type="entry name" value="alpha/beta-Hydrolases"/>
    <property type="match status" value="1"/>
</dbReference>
<proteinExistence type="predicted"/>
<dbReference type="Gene3D" id="3.40.50.1820">
    <property type="entry name" value="alpha/beta hydrolase"/>
    <property type="match status" value="1"/>
</dbReference>
<dbReference type="AlphaFoldDB" id="A0A5C3Q6B2"/>
<keyword evidence="2" id="KW-0378">Hydrolase</keyword>
<sequence length="355" mass="39627">MPLQKVVTSAGTIEMNYQICTPTNACATAIDQNLPTILFLHPVYLSSIAFHNQMNDASIRRFNCVSFDAREHGLTISKVDKNYGPAQAAEDTVLLLDALGINKVHMFAVSMGTLTAMHMTMTYPERCSSAYLLSPHAIREPEDVMKGRREIVECWEEGFSRPESRRDAVYGALQLAFSNKPTSLGNTMLSVDISRTLKIYDPSNKEEVRIFSLSFFEADRDKYSCEGFSGVKCPVKLMFCVEDVAYTLEQARELLKLMQDSGVNASLEQIMACHYGHITKPTEVNQSLVKFLQEVDPCTAQLRVPSQAVSPFDSVLKKAGYVEVESDCGDVQPPFHQFCHCPPLNRQGVQNESDL</sequence>
<evidence type="ECO:0000313" key="3">
    <source>
        <dbReference type="Proteomes" id="UP000305067"/>
    </source>
</evidence>
<dbReference type="PANTHER" id="PTHR43798:SF33">
    <property type="entry name" value="HYDROLASE, PUTATIVE (AFU_ORTHOLOGUE AFUA_2G14860)-RELATED"/>
    <property type="match status" value="1"/>
</dbReference>
<dbReference type="InterPro" id="IPR050266">
    <property type="entry name" value="AB_hydrolase_sf"/>
</dbReference>
<dbReference type="OrthoDB" id="19657at2759"/>
<gene>
    <name evidence="2" type="ORF">BDV98DRAFT_574167</name>
</gene>
<evidence type="ECO:0000259" key="1">
    <source>
        <dbReference type="Pfam" id="PF00561"/>
    </source>
</evidence>
<dbReference type="EMBL" id="ML178846">
    <property type="protein sequence ID" value="TFK97522.1"/>
    <property type="molecule type" value="Genomic_DNA"/>
</dbReference>
<dbReference type="Proteomes" id="UP000305067">
    <property type="component" value="Unassembled WGS sequence"/>
</dbReference>
<dbReference type="Pfam" id="PF00561">
    <property type="entry name" value="Abhydrolase_1"/>
    <property type="match status" value="1"/>
</dbReference>
<evidence type="ECO:0000313" key="2">
    <source>
        <dbReference type="EMBL" id="TFK97522.1"/>
    </source>
</evidence>
<accession>A0A5C3Q6B2</accession>
<dbReference type="PANTHER" id="PTHR43798">
    <property type="entry name" value="MONOACYLGLYCEROL LIPASE"/>
    <property type="match status" value="1"/>
</dbReference>
<keyword evidence="3" id="KW-1185">Reference proteome</keyword>
<dbReference type="InterPro" id="IPR000073">
    <property type="entry name" value="AB_hydrolase_1"/>
</dbReference>
<reference evidence="2 3" key="1">
    <citation type="journal article" date="2019" name="Nat. Ecol. Evol.">
        <title>Megaphylogeny resolves global patterns of mushroom evolution.</title>
        <authorList>
            <person name="Varga T."/>
            <person name="Krizsan K."/>
            <person name="Foldi C."/>
            <person name="Dima B."/>
            <person name="Sanchez-Garcia M."/>
            <person name="Sanchez-Ramirez S."/>
            <person name="Szollosi G.J."/>
            <person name="Szarkandi J.G."/>
            <person name="Papp V."/>
            <person name="Albert L."/>
            <person name="Andreopoulos W."/>
            <person name="Angelini C."/>
            <person name="Antonin V."/>
            <person name="Barry K.W."/>
            <person name="Bougher N.L."/>
            <person name="Buchanan P."/>
            <person name="Buyck B."/>
            <person name="Bense V."/>
            <person name="Catcheside P."/>
            <person name="Chovatia M."/>
            <person name="Cooper J."/>
            <person name="Damon W."/>
            <person name="Desjardin D."/>
            <person name="Finy P."/>
            <person name="Geml J."/>
            <person name="Haridas S."/>
            <person name="Hughes K."/>
            <person name="Justo A."/>
            <person name="Karasinski D."/>
            <person name="Kautmanova I."/>
            <person name="Kiss B."/>
            <person name="Kocsube S."/>
            <person name="Kotiranta H."/>
            <person name="LaButti K.M."/>
            <person name="Lechner B.E."/>
            <person name="Liimatainen K."/>
            <person name="Lipzen A."/>
            <person name="Lukacs Z."/>
            <person name="Mihaltcheva S."/>
            <person name="Morgado L.N."/>
            <person name="Niskanen T."/>
            <person name="Noordeloos M.E."/>
            <person name="Ohm R.A."/>
            <person name="Ortiz-Santana B."/>
            <person name="Ovrebo C."/>
            <person name="Racz N."/>
            <person name="Riley R."/>
            <person name="Savchenko A."/>
            <person name="Shiryaev A."/>
            <person name="Soop K."/>
            <person name="Spirin V."/>
            <person name="Szebenyi C."/>
            <person name="Tomsovsky M."/>
            <person name="Tulloss R.E."/>
            <person name="Uehling J."/>
            <person name="Grigoriev I.V."/>
            <person name="Vagvolgyi C."/>
            <person name="Papp T."/>
            <person name="Martin F.M."/>
            <person name="Miettinen O."/>
            <person name="Hibbett D.S."/>
            <person name="Nagy L.G."/>
        </authorList>
    </citation>
    <scope>NUCLEOTIDE SEQUENCE [LARGE SCALE GENOMIC DNA]</scope>
    <source>
        <strain evidence="2 3">CBS 309.79</strain>
    </source>
</reference>
<name>A0A5C3Q6B2_9AGAR</name>
<feature type="domain" description="AB hydrolase-1" evidence="1">
    <location>
        <begin position="35"/>
        <end position="183"/>
    </location>
</feature>
<dbReference type="GO" id="GO:0016020">
    <property type="term" value="C:membrane"/>
    <property type="evidence" value="ECO:0007669"/>
    <property type="project" value="TreeGrafter"/>
</dbReference>
<dbReference type="STRING" id="1884261.A0A5C3Q6B2"/>
<protein>
    <submittedName>
        <fullName evidence="2">Alpha/Beta hydrolase protein</fullName>
    </submittedName>
</protein>
<organism evidence="2 3">
    <name type="scientific">Pterulicium gracile</name>
    <dbReference type="NCBI Taxonomy" id="1884261"/>
    <lineage>
        <taxon>Eukaryota</taxon>
        <taxon>Fungi</taxon>
        <taxon>Dikarya</taxon>
        <taxon>Basidiomycota</taxon>
        <taxon>Agaricomycotina</taxon>
        <taxon>Agaricomycetes</taxon>
        <taxon>Agaricomycetidae</taxon>
        <taxon>Agaricales</taxon>
        <taxon>Pleurotineae</taxon>
        <taxon>Pterulaceae</taxon>
        <taxon>Pterulicium</taxon>
    </lineage>
</organism>
<dbReference type="InterPro" id="IPR029058">
    <property type="entry name" value="AB_hydrolase_fold"/>
</dbReference>
<dbReference type="GO" id="GO:0016787">
    <property type="term" value="F:hydrolase activity"/>
    <property type="evidence" value="ECO:0007669"/>
    <property type="project" value="UniProtKB-KW"/>
</dbReference>